<comment type="caution">
    <text evidence="1">The sequence shown here is derived from an EMBL/GenBank/DDBJ whole genome shotgun (WGS) entry which is preliminary data.</text>
</comment>
<sequence>MKVKADVRNRTGYNDVEDIHVGYEINQTTGSPVSSIRANIERNDKRIGTVTVERDGRMYISLDYANDISFDTKREVLTTILTDVEKVFNEPETDNITE</sequence>
<dbReference type="RefSeq" id="WP_048315537.1">
    <property type="nucleotide sequence ID" value="NZ_LFJV01000033.1"/>
</dbReference>
<dbReference type="PATRIC" id="fig|328812.4.peg.2973"/>
<name>A0A0J6CBM3_9BACT</name>
<evidence type="ECO:0000313" key="1">
    <source>
        <dbReference type="EMBL" id="KMM33601.1"/>
    </source>
</evidence>
<dbReference type="Proteomes" id="UP000036166">
    <property type="component" value="Unassembled WGS sequence"/>
</dbReference>
<proteinExistence type="predicted"/>
<organism evidence="1 2">
    <name type="scientific">Parabacteroides goldsteinii</name>
    <dbReference type="NCBI Taxonomy" id="328812"/>
    <lineage>
        <taxon>Bacteria</taxon>
        <taxon>Pseudomonadati</taxon>
        <taxon>Bacteroidota</taxon>
        <taxon>Bacteroidia</taxon>
        <taxon>Bacteroidales</taxon>
        <taxon>Tannerellaceae</taxon>
        <taxon>Parabacteroides</taxon>
    </lineage>
</organism>
<dbReference type="EMBL" id="LFJV01000033">
    <property type="protein sequence ID" value="KMM33601.1"/>
    <property type="molecule type" value="Genomic_DNA"/>
</dbReference>
<evidence type="ECO:0000313" key="2">
    <source>
        <dbReference type="Proteomes" id="UP000036166"/>
    </source>
</evidence>
<accession>A0A0J6CBM3</accession>
<reference evidence="1 2" key="1">
    <citation type="submission" date="2015-06" db="EMBL/GenBank/DDBJ databases">
        <title>Draft Genome Sequence of Parabacteroides goldsteinii with Putative Novel Metallo-Beta-Lactamases Isolated from a Blood Culture from a Human Patient.</title>
        <authorList>
            <person name="Krogh T.J."/>
            <person name="Agergaard C.N."/>
            <person name="Moller-Jensen J."/>
            <person name="Justesen U.S."/>
        </authorList>
    </citation>
    <scope>NUCLEOTIDE SEQUENCE [LARGE SCALE GENOMIC DNA]</scope>
    <source>
        <strain evidence="1 2">910340</strain>
    </source>
</reference>
<protein>
    <submittedName>
        <fullName evidence="1">Uncharacterized protein</fullName>
    </submittedName>
</protein>
<gene>
    <name evidence="1" type="ORF">ACM15_11330</name>
</gene>
<dbReference type="AlphaFoldDB" id="A0A0J6CBM3"/>